<dbReference type="Proteomes" id="UP000002350">
    <property type="component" value="Chromosome"/>
</dbReference>
<reference evidence="2" key="1">
    <citation type="journal article" date="2010" name="Mol. Biosyst.">
        <title>Complete genome sequence and comparative analysis of Shewanella violacea, a psychrophilic and piezophilic bacterium from deep sea floor sediments.</title>
        <authorList>
            <person name="Aono E."/>
            <person name="Baba T."/>
            <person name="Ara T."/>
            <person name="Nishi T."/>
            <person name="Nakamichi T."/>
            <person name="Inamoto E."/>
            <person name="Toyonaga H."/>
            <person name="Hasegawa M."/>
            <person name="Takai Y."/>
            <person name="Okumura Y."/>
            <person name="Baba M."/>
            <person name="Tomita M."/>
            <person name="Kato C."/>
            <person name="Oshima T."/>
            <person name="Nakasone K."/>
            <person name="Mori H."/>
        </authorList>
    </citation>
    <scope>NUCLEOTIDE SEQUENCE [LARGE SCALE GENOMIC DNA]</scope>
    <source>
        <strain evidence="2">JCM 10179 / CIP 106290 / LMG 19151 / DSS12</strain>
    </source>
</reference>
<dbReference type="AlphaFoldDB" id="D4ZHX1"/>
<evidence type="ECO:0000313" key="2">
    <source>
        <dbReference type="Proteomes" id="UP000002350"/>
    </source>
</evidence>
<name>D4ZHX1_SHEVD</name>
<gene>
    <name evidence="1" type="ordered locus">SVI_1299</name>
</gene>
<protein>
    <submittedName>
        <fullName evidence="1">Uncharacterized protein</fullName>
    </submittedName>
</protein>
<sequence>MQCRKDAVSTNRARGEMESPLVHEFVDILEPINTLAESWFCMVTIRLKW</sequence>
<dbReference type="HOGENOM" id="CLU_3140636_0_0_6"/>
<dbReference type="EMBL" id="AP011177">
    <property type="protein sequence ID" value="BAJ01270.1"/>
    <property type="molecule type" value="Genomic_DNA"/>
</dbReference>
<dbReference type="KEGG" id="svo:SVI_1299"/>
<dbReference type="STRING" id="637905.SVI_1299"/>
<evidence type="ECO:0000313" key="1">
    <source>
        <dbReference type="EMBL" id="BAJ01270.1"/>
    </source>
</evidence>
<accession>D4ZHX1</accession>
<organism evidence="1 2">
    <name type="scientific">Shewanella violacea (strain JCM 10179 / CIP 106290 / LMG 19151 / DSS12)</name>
    <dbReference type="NCBI Taxonomy" id="637905"/>
    <lineage>
        <taxon>Bacteria</taxon>
        <taxon>Pseudomonadati</taxon>
        <taxon>Pseudomonadota</taxon>
        <taxon>Gammaproteobacteria</taxon>
        <taxon>Alteromonadales</taxon>
        <taxon>Shewanellaceae</taxon>
        <taxon>Shewanella</taxon>
    </lineage>
</organism>
<proteinExistence type="predicted"/>
<keyword evidence="2" id="KW-1185">Reference proteome</keyword>